<dbReference type="Proteomes" id="UP000582837">
    <property type="component" value="Unassembled WGS sequence"/>
</dbReference>
<dbReference type="AlphaFoldDB" id="A0A841H6A7"/>
<protein>
    <recommendedName>
        <fullName evidence="2">Transposase IS4-like domain-containing protein</fullName>
    </recommendedName>
</protein>
<keyword evidence="4" id="KW-1185">Reference proteome</keyword>
<name>A0A841H6A7_9BACT</name>
<dbReference type="GO" id="GO:0006313">
    <property type="term" value="P:DNA transposition"/>
    <property type="evidence" value="ECO:0007669"/>
    <property type="project" value="InterPro"/>
</dbReference>
<organism evidence="3 4">
    <name type="scientific">Longimicrobium terrae</name>
    <dbReference type="NCBI Taxonomy" id="1639882"/>
    <lineage>
        <taxon>Bacteria</taxon>
        <taxon>Pseudomonadati</taxon>
        <taxon>Gemmatimonadota</taxon>
        <taxon>Longimicrobiia</taxon>
        <taxon>Longimicrobiales</taxon>
        <taxon>Longimicrobiaceae</taxon>
        <taxon>Longimicrobium</taxon>
    </lineage>
</organism>
<feature type="region of interest" description="Disordered" evidence="1">
    <location>
        <begin position="123"/>
        <end position="174"/>
    </location>
</feature>
<evidence type="ECO:0000313" key="3">
    <source>
        <dbReference type="EMBL" id="MBB6073464.1"/>
    </source>
</evidence>
<proteinExistence type="predicted"/>
<reference evidence="3 4" key="1">
    <citation type="submission" date="2020-08" db="EMBL/GenBank/DDBJ databases">
        <title>Genomic Encyclopedia of Type Strains, Phase IV (KMG-IV): sequencing the most valuable type-strain genomes for metagenomic binning, comparative biology and taxonomic classification.</title>
        <authorList>
            <person name="Goeker M."/>
        </authorList>
    </citation>
    <scope>NUCLEOTIDE SEQUENCE [LARGE SCALE GENOMIC DNA]</scope>
    <source>
        <strain evidence="3 4">DSM 29007</strain>
    </source>
</reference>
<dbReference type="PANTHER" id="PTHR37529:SF1">
    <property type="entry name" value="TRANSPOSASE INSG FOR INSERTION SEQUENCE ELEMENT IS4-RELATED"/>
    <property type="match status" value="1"/>
</dbReference>
<dbReference type="Pfam" id="PF01609">
    <property type="entry name" value="DDE_Tnp_1"/>
    <property type="match status" value="1"/>
</dbReference>
<dbReference type="GO" id="GO:0003677">
    <property type="term" value="F:DNA binding"/>
    <property type="evidence" value="ECO:0007669"/>
    <property type="project" value="InterPro"/>
</dbReference>
<dbReference type="PANTHER" id="PTHR37529">
    <property type="entry name" value="TRANSPOSASE INSG FOR INSERTION SEQUENCE ELEMENT IS4-RELATED"/>
    <property type="match status" value="1"/>
</dbReference>
<dbReference type="SUPFAM" id="SSF53098">
    <property type="entry name" value="Ribonuclease H-like"/>
    <property type="match status" value="1"/>
</dbReference>
<dbReference type="GO" id="GO:0004803">
    <property type="term" value="F:transposase activity"/>
    <property type="evidence" value="ECO:0007669"/>
    <property type="project" value="InterPro"/>
</dbReference>
<accession>A0A841H6A7</accession>
<dbReference type="EMBL" id="JACHIA010000025">
    <property type="protein sequence ID" value="MBB6073464.1"/>
    <property type="molecule type" value="Genomic_DNA"/>
</dbReference>
<evidence type="ECO:0000259" key="2">
    <source>
        <dbReference type="Pfam" id="PF01609"/>
    </source>
</evidence>
<evidence type="ECO:0000256" key="1">
    <source>
        <dbReference type="SAM" id="MobiDB-lite"/>
    </source>
</evidence>
<feature type="domain" description="Transposase IS4-like" evidence="2">
    <location>
        <begin position="27"/>
        <end position="85"/>
    </location>
</feature>
<comment type="caution">
    <text evidence="3">The sequence shown here is derived from an EMBL/GenBank/DDBJ whole genome shotgun (WGS) entry which is preliminary data.</text>
</comment>
<dbReference type="InterPro" id="IPR002559">
    <property type="entry name" value="Transposase_11"/>
</dbReference>
<dbReference type="InterPro" id="IPR012337">
    <property type="entry name" value="RNaseH-like_sf"/>
</dbReference>
<gene>
    <name evidence="3" type="ORF">HNQ61_005134</name>
</gene>
<evidence type="ECO:0000313" key="4">
    <source>
        <dbReference type="Proteomes" id="UP000582837"/>
    </source>
</evidence>
<sequence length="174" mass="19139">MGEPIPVRVIEYRVSGGGENIRIITSILDPEAAPAQELATLYHERWEFETALDEFKTHLRGARTVLRSQTPELVRQEVYGILLAHFALRGLMHEAALRGGRDPDRISFTHTVNVVRRTLPGFAALPPSGVDAAPRSRAGRDSGRGRRRASPPEGKAGREAQAEPLPRPAPERAV</sequence>